<dbReference type="Proteomes" id="UP000474630">
    <property type="component" value="Chromosome"/>
</dbReference>
<proteinExistence type="predicted"/>
<protein>
    <submittedName>
        <fullName evidence="1">T9SS type A sorting domain-containing protein</fullName>
    </submittedName>
</protein>
<dbReference type="RefSeq" id="WP_163347902.1">
    <property type="nucleotide sequence ID" value="NZ_CP048409.1"/>
</dbReference>
<name>A0A6C0RF85_9BACT</name>
<dbReference type="KEGG" id="drc:G0Q07_15655"/>
<dbReference type="NCBIfam" id="TIGR04183">
    <property type="entry name" value="Por_Secre_tail"/>
    <property type="match status" value="1"/>
</dbReference>
<evidence type="ECO:0000313" key="1">
    <source>
        <dbReference type="EMBL" id="QIA09060.1"/>
    </source>
</evidence>
<gene>
    <name evidence="1" type="ORF">G0Q07_15655</name>
</gene>
<sequence>MVEVYANTCCSDNDKIIIDYFGGGYCGTSYSLIISPNPTTYEAVVTIENTTEDGELLKSASIETTFDQDAEWILEVYDNLQSLKLKKQKLKGKSTTIQTASWKEGVYMVRVKYKDEILTGKLVVKK</sequence>
<evidence type="ECO:0000313" key="2">
    <source>
        <dbReference type="Proteomes" id="UP000474630"/>
    </source>
</evidence>
<dbReference type="AlphaFoldDB" id="A0A6C0RF85"/>
<reference evidence="1 2" key="1">
    <citation type="submission" date="2020-02" db="EMBL/GenBank/DDBJ databases">
        <title>Genome sequencing for Draconibacterium sp. strain M1.</title>
        <authorList>
            <person name="Park S.-J."/>
        </authorList>
    </citation>
    <scope>NUCLEOTIDE SEQUENCE [LARGE SCALE GENOMIC DNA]</scope>
    <source>
        <strain evidence="1 2">M1</strain>
    </source>
</reference>
<organism evidence="1 2">
    <name type="scientific">Draconibacterium halophilum</name>
    <dbReference type="NCBI Taxonomy" id="2706887"/>
    <lineage>
        <taxon>Bacteria</taxon>
        <taxon>Pseudomonadati</taxon>
        <taxon>Bacteroidota</taxon>
        <taxon>Bacteroidia</taxon>
        <taxon>Marinilabiliales</taxon>
        <taxon>Prolixibacteraceae</taxon>
        <taxon>Draconibacterium</taxon>
    </lineage>
</organism>
<dbReference type="EMBL" id="CP048409">
    <property type="protein sequence ID" value="QIA09060.1"/>
    <property type="molecule type" value="Genomic_DNA"/>
</dbReference>
<accession>A0A6C0RF85</accession>
<dbReference type="InterPro" id="IPR026444">
    <property type="entry name" value="Secre_tail"/>
</dbReference>
<keyword evidence="2" id="KW-1185">Reference proteome</keyword>